<evidence type="ECO:0000313" key="2">
    <source>
        <dbReference type="EMBL" id="TNJ30062.1"/>
    </source>
</evidence>
<proteinExistence type="predicted"/>
<feature type="transmembrane region" description="Helical" evidence="1">
    <location>
        <begin position="38"/>
        <end position="62"/>
    </location>
</feature>
<evidence type="ECO:0000256" key="1">
    <source>
        <dbReference type="SAM" id="Phobius"/>
    </source>
</evidence>
<protein>
    <submittedName>
        <fullName evidence="2">Uncharacterized protein</fullName>
    </submittedName>
</protein>
<evidence type="ECO:0000313" key="3">
    <source>
        <dbReference type="Proteomes" id="UP000315496"/>
    </source>
</evidence>
<keyword evidence="1" id="KW-0472">Membrane</keyword>
<feature type="transmembrane region" description="Helical" evidence="1">
    <location>
        <begin position="82"/>
        <end position="107"/>
    </location>
</feature>
<feature type="transmembrane region" description="Helical" evidence="1">
    <location>
        <begin position="149"/>
        <end position="172"/>
    </location>
</feature>
<sequence length="308" mass="34067">MPAVLNYTLLSICAAFGIACAILNFVARHGAFSAYYLIRIYMSLSSVAFCLCIAVASAPELVKPEEAIDALKSGNYTTRERLISAGSWVVDALAFGMHPGIMGYFILSMYRQVYKTQLAMRSDKYALSAEKGPLIHPLAPCASCIQYGFALLFGLLGAILSIILHVIGFLPLGTKDYTGMELLRQQGGIYSFEHASFPSVAMGEYQYTLFTLLPRLLFLVGYASATIIYNRRIEGMNRYAERKEWLRALMVIVIDVLSLGSLLLVSFWGLEVQKLVSAISLFVWQCAVLCAYAAVPAVYTLLERRVQL</sequence>
<name>A0A4Z1SW52_GIAMU</name>
<comment type="caution">
    <text evidence="2">The sequence shown here is derived from an EMBL/GenBank/DDBJ whole genome shotgun (WGS) entry which is preliminary data.</text>
</comment>
<dbReference type="AlphaFoldDB" id="A0A4Z1SW52"/>
<reference evidence="2 3" key="1">
    <citation type="submission" date="2019-05" db="EMBL/GenBank/DDBJ databases">
        <title>The compact genome of Giardia muris reveals important steps in the evolution of intestinal protozoan parasites.</title>
        <authorList>
            <person name="Xu F."/>
            <person name="Jimenez-Gonzalez A."/>
            <person name="Einarsson E."/>
            <person name="Astvaldsson A."/>
            <person name="Peirasmaki D."/>
            <person name="Eckmann L."/>
            <person name="Andersson J.O."/>
            <person name="Svard S.G."/>
            <person name="Jerlstrom-Hultqvist J."/>
        </authorList>
    </citation>
    <scope>NUCLEOTIDE SEQUENCE [LARGE SCALE GENOMIC DNA]</scope>
    <source>
        <strain evidence="2 3">Roberts-Thomson</strain>
    </source>
</reference>
<keyword evidence="3" id="KW-1185">Reference proteome</keyword>
<feature type="transmembrane region" description="Helical" evidence="1">
    <location>
        <begin position="282"/>
        <end position="302"/>
    </location>
</feature>
<keyword evidence="1" id="KW-0812">Transmembrane</keyword>
<feature type="transmembrane region" description="Helical" evidence="1">
    <location>
        <begin position="207"/>
        <end position="229"/>
    </location>
</feature>
<dbReference type="EMBL" id="VDLU01000001">
    <property type="protein sequence ID" value="TNJ30062.1"/>
    <property type="molecule type" value="Genomic_DNA"/>
</dbReference>
<feature type="transmembrane region" description="Helical" evidence="1">
    <location>
        <begin position="249"/>
        <end position="270"/>
    </location>
</feature>
<organism evidence="2 3">
    <name type="scientific">Giardia muris</name>
    <dbReference type="NCBI Taxonomy" id="5742"/>
    <lineage>
        <taxon>Eukaryota</taxon>
        <taxon>Metamonada</taxon>
        <taxon>Diplomonadida</taxon>
        <taxon>Hexamitidae</taxon>
        <taxon>Giardiinae</taxon>
        <taxon>Giardia</taxon>
    </lineage>
</organism>
<dbReference type="Proteomes" id="UP000315496">
    <property type="component" value="Chromosome 1"/>
</dbReference>
<keyword evidence="1" id="KW-1133">Transmembrane helix</keyword>
<feature type="transmembrane region" description="Helical" evidence="1">
    <location>
        <begin position="6"/>
        <end position="26"/>
    </location>
</feature>
<dbReference type="VEuPathDB" id="GiardiaDB:GMRT_10383"/>
<gene>
    <name evidence="2" type="ORF">GMRT_10383</name>
</gene>
<accession>A0A4Z1SW52</accession>